<dbReference type="AlphaFoldDB" id="A0A8T1M0B8"/>
<name>A0A8T1M0B8_CLOSI</name>
<evidence type="ECO:0000256" key="1">
    <source>
        <dbReference type="SAM" id="SignalP"/>
    </source>
</evidence>
<dbReference type="Proteomes" id="UP000286415">
    <property type="component" value="Unassembled WGS sequence"/>
</dbReference>
<dbReference type="EMBL" id="NIRI02000076">
    <property type="protein sequence ID" value="KAG5442398.1"/>
    <property type="molecule type" value="Genomic_DNA"/>
</dbReference>
<evidence type="ECO:0000313" key="2">
    <source>
        <dbReference type="EMBL" id="KAG5442398.1"/>
    </source>
</evidence>
<accession>A0A8T1M0B8</accession>
<proteinExistence type="predicted"/>
<reference evidence="2 3" key="1">
    <citation type="journal article" date="2018" name="Biotechnol. Adv.">
        <title>Improved genomic resources and new bioinformatic workflow for the carcinogenic parasite Clonorchis sinensis: Biotechnological implications.</title>
        <authorList>
            <person name="Wang D."/>
            <person name="Korhonen P.K."/>
            <person name="Gasser R.B."/>
            <person name="Young N.D."/>
        </authorList>
    </citation>
    <scope>NUCLEOTIDE SEQUENCE [LARGE SCALE GENOMIC DNA]</scope>
    <source>
        <strain evidence="2">Cs-k2</strain>
    </source>
</reference>
<keyword evidence="3" id="KW-1185">Reference proteome</keyword>
<feature type="chain" id="PRO_5035770284" evidence="1">
    <location>
        <begin position="31"/>
        <end position="100"/>
    </location>
</feature>
<protein>
    <submittedName>
        <fullName evidence="2">Uncharacterized protein</fullName>
    </submittedName>
</protein>
<evidence type="ECO:0000313" key="3">
    <source>
        <dbReference type="Proteomes" id="UP000286415"/>
    </source>
</evidence>
<dbReference type="OrthoDB" id="6245537at2759"/>
<sequence length="100" mass="11885">MLRSNRISSKMHRFVTVCLTVLLLMAYSEARPETDSKKKLRESGAKLMETVRSAMLKIYEKCKQRLTDYMERDNLGEKLAEVMEIFMKRLKKRIEDYTDD</sequence>
<feature type="signal peptide" evidence="1">
    <location>
        <begin position="1"/>
        <end position="30"/>
    </location>
</feature>
<keyword evidence="1" id="KW-0732">Signal</keyword>
<comment type="caution">
    <text evidence="2">The sequence shown here is derived from an EMBL/GenBank/DDBJ whole genome shotgun (WGS) entry which is preliminary data.</text>
</comment>
<organism evidence="2 3">
    <name type="scientific">Clonorchis sinensis</name>
    <name type="common">Chinese liver fluke</name>
    <dbReference type="NCBI Taxonomy" id="79923"/>
    <lineage>
        <taxon>Eukaryota</taxon>
        <taxon>Metazoa</taxon>
        <taxon>Spiralia</taxon>
        <taxon>Lophotrochozoa</taxon>
        <taxon>Platyhelminthes</taxon>
        <taxon>Trematoda</taxon>
        <taxon>Digenea</taxon>
        <taxon>Opisthorchiida</taxon>
        <taxon>Opisthorchiata</taxon>
        <taxon>Opisthorchiidae</taxon>
        <taxon>Clonorchis</taxon>
    </lineage>
</organism>
<reference evidence="2 3" key="2">
    <citation type="journal article" date="2021" name="Genomics">
        <title>High-quality reference genome for Clonorchis sinensis.</title>
        <authorList>
            <person name="Young N.D."/>
            <person name="Stroehlein A.J."/>
            <person name="Kinkar L."/>
            <person name="Wang T."/>
            <person name="Sohn W.M."/>
            <person name="Chang B.C.H."/>
            <person name="Kaur P."/>
            <person name="Weisz D."/>
            <person name="Dudchenko O."/>
            <person name="Aiden E.L."/>
            <person name="Korhonen P.K."/>
            <person name="Gasser R.B."/>
        </authorList>
    </citation>
    <scope>NUCLEOTIDE SEQUENCE [LARGE SCALE GENOMIC DNA]</scope>
    <source>
        <strain evidence="2">Cs-k2</strain>
    </source>
</reference>
<gene>
    <name evidence="2" type="ORF">CSKR_200263</name>
</gene>